<evidence type="ECO:0000256" key="1">
    <source>
        <dbReference type="ARBA" id="ARBA00004496"/>
    </source>
</evidence>
<accession>A0AAV1IFZ1</accession>
<feature type="compositionally biased region" description="Polar residues" evidence="3">
    <location>
        <begin position="77"/>
        <end position="89"/>
    </location>
</feature>
<protein>
    <submittedName>
        <fullName evidence="4">Uncharacterized protein</fullName>
    </submittedName>
</protein>
<organism evidence="4 5">
    <name type="scientific">Coccomyxa viridis</name>
    <dbReference type="NCBI Taxonomy" id="1274662"/>
    <lineage>
        <taxon>Eukaryota</taxon>
        <taxon>Viridiplantae</taxon>
        <taxon>Chlorophyta</taxon>
        <taxon>core chlorophytes</taxon>
        <taxon>Trebouxiophyceae</taxon>
        <taxon>Trebouxiophyceae incertae sedis</taxon>
        <taxon>Coccomyxaceae</taxon>
        <taxon>Coccomyxa</taxon>
    </lineage>
</organism>
<feature type="compositionally biased region" description="Polar residues" evidence="3">
    <location>
        <begin position="526"/>
        <end position="541"/>
    </location>
</feature>
<dbReference type="GO" id="GO:0045944">
    <property type="term" value="P:positive regulation of transcription by RNA polymerase II"/>
    <property type="evidence" value="ECO:0007669"/>
    <property type="project" value="TreeGrafter"/>
</dbReference>
<comment type="subcellular location">
    <subcellularLocation>
        <location evidence="1">Cytoplasm</location>
    </subcellularLocation>
</comment>
<feature type="compositionally biased region" description="Low complexity" evidence="3">
    <location>
        <begin position="561"/>
        <end position="584"/>
    </location>
</feature>
<evidence type="ECO:0000313" key="4">
    <source>
        <dbReference type="EMBL" id="CAK0785380.1"/>
    </source>
</evidence>
<evidence type="ECO:0000256" key="2">
    <source>
        <dbReference type="ARBA" id="ARBA00022490"/>
    </source>
</evidence>
<dbReference type="EMBL" id="CAUYUE010000012">
    <property type="protein sequence ID" value="CAK0785380.1"/>
    <property type="molecule type" value="Genomic_DNA"/>
</dbReference>
<feature type="compositionally biased region" description="Low complexity" evidence="3">
    <location>
        <begin position="802"/>
        <end position="815"/>
    </location>
</feature>
<feature type="compositionally biased region" description="Basic and acidic residues" evidence="3">
    <location>
        <begin position="897"/>
        <end position="906"/>
    </location>
</feature>
<dbReference type="InterPro" id="IPR039739">
    <property type="entry name" value="MAG2/RNF10"/>
</dbReference>
<dbReference type="GO" id="GO:0000976">
    <property type="term" value="F:transcription cis-regulatory region binding"/>
    <property type="evidence" value="ECO:0007669"/>
    <property type="project" value="TreeGrafter"/>
</dbReference>
<feature type="region of interest" description="Disordered" evidence="3">
    <location>
        <begin position="526"/>
        <end position="584"/>
    </location>
</feature>
<dbReference type="SUPFAM" id="SSF57850">
    <property type="entry name" value="RING/U-box"/>
    <property type="match status" value="1"/>
</dbReference>
<feature type="compositionally biased region" description="Basic and acidic residues" evidence="3">
    <location>
        <begin position="543"/>
        <end position="555"/>
    </location>
</feature>
<dbReference type="GO" id="GO:0005737">
    <property type="term" value="C:cytoplasm"/>
    <property type="evidence" value="ECO:0007669"/>
    <property type="project" value="UniProtKB-SubCell"/>
</dbReference>
<dbReference type="PANTHER" id="PTHR12983:SF9">
    <property type="entry name" value="E3 UBIQUITIN-PROTEIN LIGASE RNF10"/>
    <property type="match status" value="1"/>
</dbReference>
<feature type="compositionally biased region" description="Polar residues" evidence="3">
    <location>
        <begin position="917"/>
        <end position="926"/>
    </location>
</feature>
<feature type="region of interest" description="Disordered" evidence="3">
    <location>
        <begin position="759"/>
        <end position="778"/>
    </location>
</feature>
<evidence type="ECO:0000313" key="5">
    <source>
        <dbReference type="Proteomes" id="UP001314263"/>
    </source>
</evidence>
<feature type="region of interest" description="Disordered" evidence="3">
    <location>
        <begin position="798"/>
        <end position="818"/>
    </location>
</feature>
<feature type="compositionally biased region" description="Gly residues" evidence="3">
    <location>
        <begin position="129"/>
        <end position="141"/>
    </location>
</feature>
<feature type="compositionally biased region" description="Low complexity" evidence="3">
    <location>
        <begin position="498"/>
        <end position="510"/>
    </location>
</feature>
<evidence type="ECO:0000256" key="3">
    <source>
        <dbReference type="SAM" id="MobiDB-lite"/>
    </source>
</evidence>
<name>A0AAV1IFZ1_9CHLO</name>
<dbReference type="PANTHER" id="PTHR12983">
    <property type="entry name" value="RING FINGER 10 FAMILY MEMBER"/>
    <property type="match status" value="1"/>
</dbReference>
<gene>
    <name evidence="4" type="ORF">CVIRNUC_008588</name>
</gene>
<dbReference type="InterPro" id="IPR013083">
    <property type="entry name" value="Znf_RING/FYVE/PHD"/>
</dbReference>
<keyword evidence="2" id="KW-0963">Cytoplasm</keyword>
<feature type="region of interest" description="Disordered" evidence="3">
    <location>
        <begin position="126"/>
        <end position="153"/>
    </location>
</feature>
<sequence length="926" mass="97026">MAELNPKAPNFVPGMPGAGREEAAQNGRGVSVVHADSGPARKGRSATENKAEQDGEPTALQSQESDLSRALRGSLNGHASQPQRTQQTAAFPDRSPDSAILGKSPSSRLGYTSANHLLNFQYQSHQRGRGGAAAGARGRAGSGRRAGPRPQPYNRNKFLQANFRFLVSDAADLRRHEADADLMLDWDDVVQVEMLTAHEINCPISLEAPVCPQITPCGHVFAFPSIMAHLMSHGGDNLRKASPCPLCFQPIVARELRLVQIKVVTPPKAGDTVTFSLLKRARRSIIPCEVGARSSDDMQRAPAGDQASTEVPSAPQAVWTGKSPPAHENGSAATGGTAATQNSPDTGSVNRFAKFGATSDATPMWQAAAEQLSKYAAEVTTEGGFDAAMEAPYIYAAIDALALRAGKWAERRQRLILEGVSADAAVVTPEAASAAAIAAVKEMTNAASDSAKHDIARRAAEAARAAEDAAAKAALVRDFPSLRPSLAPPPPQRGWEVAHAAAAKTQGAETAFSDDEFEPLALQFGHSETPQNGTAASSPSNPKEAEASDLSEDKGIPIVGSSAASKAPDAAGSATSASGSSPPDQASFLKSNEYYFYQASDGQWLFLTALDMRVLLAHHGAYSALPGRLAAQVVNIDQVTQTEAVRKRTKFLGHLPLTGAFQLAEVDLAALVPEEALVPFAEELQSRDRRRERRVKEEAQQAARDAKQAAARAAALAASTAGPSAAELKAMPLPSASLRHFLGGLTEEEALTNALTASLAEDSSGEEEGGPATRDEAAMPQSGISFAKMTAMGFAATGPSLPASSPGGMSGTSPGALQRPAWGKALAAHPTQPLSTPGVKLQAWGITSQKQLTPGTAMPVAPAPISWLEPSALSAHSQEGKREDATGGAQHASPAPKEQETKEGANKKKKGQKQQTLLFTTAQRRY</sequence>
<keyword evidence="5" id="KW-1185">Reference proteome</keyword>
<dbReference type="Proteomes" id="UP001314263">
    <property type="component" value="Unassembled WGS sequence"/>
</dbReference>
<feature type="region of interest" description="Disordered" evidence="3">
    <location>
        <begin position="481"/>
        <end position="510"/>
    </location>
</feature>
<feature type="region of interest" description="Disordered" evidence="3">
    <location>
        <begin position="1"/>
        <end position="107"/>
    </location>
</feature>
<dbReference type="Gene3D" id="3.30.40.10">
    <property type="entry name" value="Zinc/RING finger domain, C3HC4 (zinc finger)"/>
    <property type="match status" value="1"/>
</dbReference>
<reference evidence="4 5" key="1">
    <citation type="submission" date="2023-10" db="EMBL/GenBank/DDBJ databases">
        <authorList>
            <person name="Maclean D."/>
            <person name="Macfadyen A."/>
        </authorList>
    </citation>
    <scope>NUCLEOTIDE SEQUENCE [LARGE SCALE GENOMIC DNA]</scope>
</reference>
<dbReference type="AlphaFoldDB" id="A0AAV1IFZ1"/>
<feature type="region of interest" description="Disordered" evidence="3">
    <location>
        <begin position="872"/>
        <end position="926"/>
    </location>
</feature>
<comment type="caution">
    <text evidence="4">The sequence shown here is derived from an EMBL/GenBank/DDBJ whole genome shotgun (WGS) entry which is preliminary data.</text>
</comment>
<proteinExistence type="predicted"/>
<feature type="region of interest" description="Disordered" evidence="3">
    <location>
        <begin position="685"/>
        <end position="705"/>
    </location>
</feature>
<feature type="region of interest" description="Disordered" evidence="3">
    <location>
        <begin position="289"/>
        <end position="351"/>
    </location>
</feature>
<feature type="compositionally biased region" description="Low complexity" evidence="3">
    <location>
        <begin position="330"/>
        <end position="340"/>
    </location>
</feature>